<proteinExistence type="predicted"/>
<reference evidence="1" key="1">
    <citation type="submission" date="2016-02" db="EMBL/GenBank/DDBJ databases">
        <title>Draft Genome Sequence of Sporotomaculum syntrophicum Strain FB, a Syntrophic Benzoate Degrader.</title>
        <authorList>
            <person name="Nobu M.K."/>
            <person name="Narihiro T."/>
            <person name="Qiu Y.-L."/>
            <person name="Ohashi A."/>
            <person name="Liu W.-T."/>
            <person name="Yuji S."/>
        </authorList>
    </citation>
    <scope>NUCLEOTIDE SEQUENCE</scope>
    <source>
        <strain evidence="1">FB</strain>
    </source>
</reference>
<dbReference type="RefSeq" id="WP_161822474.1">
    <property type="nucleotide sequence ID" value="NZ_LSRS01000005.1"/>
</dbReference>
<dbReference type="Proteomes" id="UP000798488">
    <property type="component" value="Unassembled WGS sequence"/>
</dbReference>
<dbReference type="EMBL" id="LSRS01000005">
    <property type="protein sequence ID" value="KAF1084383.1"/>
    <property type="molecule type" value="Genomic_DNA"/>
</dbReference>
<dbReference type="AlphaFoldDB" id="A0A9D2WND8"/>
<accession>A0A9D2WND8</accession>
<dbReference type="OrthoDB" id="1786431at2"/>
<organism evidence="1 2">
    <name type="scientific">Sporotomaculum syntrophicum</name>
    <dbReference type="NCBI Taxonomy" id="182264"/>
    <lineage>
        <taxon>Bacteria</taxon>
        <taxon>Bacillati</taxon>
        <taxon>Bacillota</taxon>
        <taxon>Clostridia</taxon>
        <taxon>Eubacteriales</taxon>
        <taxon>Desulfallaceae</taxon>
        <taxon>Sporotomaculum</taxon>
    </lineage>
</organism>
<evidence type="ECO:0000313" key="1">
    <source>
        <dbReference type="EMBL" id="KAF1084383.1"/>
    </source>
</evidence>
<name>A0A9D2WND8_9FIRM</name>
<protein>
    <submittedName>
        <fullName evidence="1">Uncharacterized protein</fullName>
    </submittedName>
</protein>
<evidence type="ECO:0000313" key="2">
    <source>
        <dbReference type="Proteomes" id="UP000798488"/>
    </source>
</evidence>
<comment type="caution">
    <text evidence="1">The sequence shown here is derived from an EMBL/GenBank/DDBJ whole genome shotgun (WGS) entry which is preliminary data.</text>
</comment>
<keyword evidence="2" id="KW-1185">Reference proteome</keyword>
<sequence>MVKKSKKQEEIFTPSGHQVDKDLMKVLVKVSPALQALIANQVDLLEMLEGKAANNPVLIEQHRVELLQVEEEIASAFFNHVQKKEKTREKRLLKKGNTAVPFDLNDGPVPAMDSSVAVKPLLDRKSRDAQVLEDDRPLAHDTFFELESVNEGPGLPSAKYETGHRTTVGRDTGVDVRRVALGASIKALQSFLGRELIEEEIKALESQVDSYLT</sequence>
<gene>
    <name evidence="1" type="ORF">SPSYN_02160</name>
</gene>